<dbReference type="PIRSF" id="PIRSF000350">
    <property type="entry name" value="Mercury_reductase_MerA"/>
    <property type="match status" value="1"/>
</dbReference>
<dbReference type="EMBL" id="BAABGF010000032">
    <property type="protein sequence ID" value="GAA4544631.1"/>
    <property type="molecule type" value="Genomic_DNA"/>
</dbReference>
<accession>A0ABP8RRF1</accession>
<dbReference type="Pfam" id="PF02852">
    <property type="entry name" value="Pyr_redox_dim"/>
    <property type="match status" value="1"/>
</dbReference>
<name>A0ABP8RRF1_9MYCO</name>
<dbReference type="PRINTS" id="PR00368">
    <property type="entry name" value="FADPNR"/>
</dbReference>
<keyword evidence="4" id="KW-0274">FAD</keyword>
<evidence type="ECO:0000256" key="4">
    <source>
        <dbReference type="ARBA" id="ARBA00022827"/>
    </source>
</evidence>
<dbReference type="RefSeq" id="WP_264036173.1">
    <property type="nucleotide sequence ID" value="NZ_BAABGF010000032.1"/>
</dbReference>
<dbReference type="Gene3D" id="3.30.390.30">
    <property type="match status" value="1"/>
</dbReference>
<dbReference type="Gene3D" id="3.50.50.60">
    <property type="entry name" value="FAD/NAD(P)-binding domain"/>
    <property type="match status" value="2"/>
</dbReference>
<reference evidence="9" key="1">
    <citation type="journal article" date="2019" name="Int. J. Syst. Evol. Microbiol.">
        <title>The Global Catalogue of Microorganisms (GCM) 10K type strain sequencing project: providing services to taxonomists for standard genome sequencing and annotation.</title>
        <authorList>
            <consortium name="The Broad Institute Genomics Platform"/>
            <consortium name="The Broad Institute Genome Sequencing Center for Infectious Disease"/>
            <person name="Wu L."/>
            <person name="Ma J."/>
        </authorList>
    </citation>
    <scope>NUCLEOTIDE SEQUENCE [LARGE SCALE GENOMIC DNA]</scope>
    <source>
        <strain evidence="9">JCM 17782</strain>
    </source>
</reference>
<gene>
    <name evidence="8" type="ORF">GCM10023161_31640</name>
</gene>
<dbReference type="InterPro" id="IPR004099">
    <property type="entry name" value="Pyr_nucl-diS_OxRdtase_dimer"/>
</dbReference>
<dbReference type="Pfam" id="PF07992">
    <property type="entry name" value="Pyr_redox_2"/>
    <property type="match status" value="1"/>
</dbReference>
<dbReference type="PRINTS" id="PR00411">
    <property type="entry name" value="PNDRDTASEI"/>
</dbReference>
<dbReference type="InterPro" id="IPR023753">
    <property type="entry name" value="FAD/NAD-binding_dom"/>
</dbReference>
<comment type="cofactor">
    <cofactor evidence="1">
        <name>FAD</name>
        <dbReference type="ChEBI" id="CHEBI:57692"/>
    </cofactor>
</comment>
<comment type="similarity">
    <text evidence="2">Belongs to the class-I pyridine nucleotide-disulfide oxidoreductase family.</text>
</comment>
<feature type="domain" description="Pyridine nucleotide-disulphide oxidoreductase dimerisation" evidence="6">
    <location>
        <begin position="362"/>
        <end position="468"/>
    </location>
</feature>
<dbReference type="Proteomes" id="UP001501417">
    <property type="component" value="Unassembled WGS sequence"/>
</dbReference>
<dbReference type="InterPro" id="IPR016156">
    <property type="entry name" value="FAD/NAD-linked_Rdtase_dimer_sf"/>
</dbReference>
<evidence type="ECO:0000256" key="2">
    <source>
        <dbReference type="ARBA" id="ARBA00007532"/>
    </source>
</evidence>
<evidence type="ECO:0000313" key="8">
    <source>
        <dbReference type="EMBL" id="GAA4544631.1"/>
    </source>
</evidence>
<evidence type="ECO:0000256" key="1">
    <source>
        <dbReference type="ARBA" id="ARBA00001974"/>
    </source>
</evidence>
<evidence type="ECO:0000259" key="6">
    <source>
        <dbReference type="Pfam" id="PF02852"/>
    </source>
</evidence>
<keyword evidence="9" id="KW-1185">Reference proteome</keyword>
<dbReference type="PANTHER" id="PTHR22912:SF151">
    <property type="entry name" value="DIHYDROLIPOYL DEHYDROGENASE, MITOCHONDRIAL"/>
    <property type="match status" value="1"/>
</dbReference>
<dbReference type="SUPFAM" id="SSF55424">
    <property type="entry name" value="FAD/NAD-linked reductases, dimerisation (C-terminal) domain"/>
    <property type="match status" value="1"/>
</dbReference>
<dbReference type="SUPFAM" id="SSF51905">
    <property type="entry name" value="FAD/NAD(P)-binding domain"/>
    <property type="match status" value="1"/>
</dbReference>
<evidence type="ECO:0000256" key="3">
    <source>
        <dbReference type="ARBA" id="ARBA00022630"/>
    </source>
</evidence>
<dbReference type="InterPro" id="IPR001100">
    <property type="entry name" value="Pyr_nuc-diS_OxRdtase"/>
</dbReference>
<organism evidence="8 9">
    <name type="scientific">Mycobacterium paraffinicum</name>
    <dbReference type="NCBI Taxonomy" id="53378"/>
    <lineage>
        <taxon>Bacteria</taxon>
        <taxon>Bacillati</taxon>
        <taxon>Actinomycetota</taxon>
        <taxon>Actinomycetes</taxon>
        <taxon>Mycobacteriales</taxon>
        <taxon>Mycobacteriaceae</taxon>
        <taxon>Mycobacterium</taxon>
    </lineage>
</organism>
<proteinExistence type="inferred from homology"/>
<evidence type="ECO:0000256" key="5">
    <source>
        <dbReference type="ARBA" id="ARBA00023027"/>
    </source>
</evidence>
<protein>
    <submittedName>
        <fullName evidence="8">NAD(P)/FAD-dependent oxidoreductase</fullName>
    </submittedName>
</protein>
<evidence type="ECO:0000313" key="9">
    <source>
        <dbReference type="Proteomes" id="UP001501417"/>
    </source>
</evidence>
<feature type="domain" description="FAD/NAD(P)-binding" evidence="7">
    <location>
        <begin position="8"/>
        <end position="325"/>
    </location>
</feature>
<sequence length="483" mass="50874">MATDTRDYDVIVVGAGPIGQNAAERARAAGLTVALVERELVGGECSYWACVPSKALLRPVIAVSEARQVDGAREAVSGPINAAGVFGRRNRYVSDWDDSGQADWVNQIGATLVRGHGRLDGARRVGVTAPGGATSLLTARHAVVICTGSRPVLPDLPGIDEARPWTNRQATDSSNVPERLAVVGAGGVGVEMATAWQGLGSQVTLLARGPGLLPRMESFVGELVGRGLADAGVDVRVGVSIRALHRPDGGLVTLELDDGSELQVSEVLFATGRAPLTDDIGLQTVGLTPGSWLDVDDTCRVRALRDGWLYAAGDVNHRALLTHQGKYQGRIAGAAIGARAAGTPLDTAPWGRHATTADHYAVPQAFFTNPEAAAVGLTARQAERAGHRVRTVDVQIGDVVMGAKLYADGYTGRARMVVDLDRGHLLGVTMVGPGVTEMLHSATIAVAGHVPIDRLWHAVPCFPTVSELWLRLLEAYRDASDHN</sequence>
<evidence type="ECO:0000259" key="7">
    <source>
        <dbReference type="Pfam" id="PF07992"/>
    </source>
</evidence>
<comment type="caution">
    <text evidence="8">The sequence shown here is derived from an EMBL/GenBank/DDBJ whole genome shotgun (WGS) entry which is preliminary data.</text>
</comment>
<dbReference type="InterPro" id="IPR036188">
    <property type="entry name" value="FAD/NAD-bd_sf"/>
</dbReference>
<dbReference type="PANTHER" id="PTHR22912">
    <property type="entry name" value="DISULFIDE OXIDOREDUCTASE"/>
    <property type="match status" value="1"/>
</dbReference>
<keyword evidence="5" id="KW-0520">NAD</keyword>
<dbReference type="InterPro" id="IPR050151">
    <property type="entry name" value="Class-I_Pyr_Nuc-Dis_Oxidored"/>
</dbReference>
<keyword evidence="3" id="KW-0285">Flavoprotein</keyword>